<reference evidence="2 3" key="1">
    <citation type="journal article" date="2015" name="Int. J. Syst. Evol. Microbiol.">
        <title>Description of Sphingopyxis fribergensis sp. nov. - a soil bacterium with the ability to degrade styrene and phenylacetic acid.</title>
        <authorList>
            <person name="Oelschlagel M."/>
            <person name="Ruckert C."/>
            <person name="Kalinowski J."/>
            <person name="Schmidt G."/>
            <person name="Schlomann M."/>
            <person name="Tischler D."/>
        </authorList>
    </citation>
    <scope>NUCLEOTIDE SEQUENCE [LARGE SCALE GENOMIC DNA]</scope>
    <source>
        <strain evidence="2 3">Kp5.2</strain>
    </source>
</reference>
<evidence type="ECO:0000313" key="3">
    <source>
        <dbReference type="Proteomes" id="UP000030907"/>
    </source>
</evidence>
<name>A0A0A7PDX1_9SPHN</name>
<dbReference type="HOGENOM" id="CLU_158651_3_0_5"/>
<evidence type="ECO:0000313" key="2">
    <source>
        <dbReference type="EMBL" id="AJA07433.1"/>
    </source>
</evidence>
<dbReference type="OrthoDB" id="9813793at2"/>
<protein>
    <recommendedName>
        <fullName evidence="1">GapR-like DNA-binding domain-containing protein</fullName>
    </recommendedName>
</protein>
<dbReference type="STRING" id="1515612.SKP52_02490"/>
<evidence type="ECO:0000259" key="1">
    <source>
        <dbReference type="Pfam" id="PF10073"/>
    </source>
</evidence>
<feature type="domain" description="GapR-like DNA-binding" evidence="1">
    <location>
        <begin position="6"/>
        <end position="76"/>
    </location>
</feature>
<keyword evidence="3" id="KW-1185">Reference proteome</keyword>
<proteinExistence type="predicted"/>
<dbReference type="RefSeq" id="WP_039571351.1">
    <property type="nucleotide sequence ID" value="NZ_CP009122.1"/>
</dbReference>
<dbReference type="Proteomes" id="UP000030907">
    <property type="component" value="Chromosome"/>
</dbReference>
<dbReference type="KEGG" id="sphk:SKP52_02490"/>
<sequence length="87" mass="9770">MAEATDDKLRLLIERIERLKEEQKGIGEDIRDTFNEGKSQGYDTKMMRKAIKLRSMSPQDRAEADAILQAYCCALGIQIELPLGVAA</sequence>
<accession>A0A0A7PDX1</accession>
<dbReference type="AlphaFoldDB" id="A0A0A7PDX1"/>
<dbReference type="InterPro" id="IPR046367">
    <property type="entry name" value="GapR-like_DNA-bd"/>
</dbReference>
<organism evidence="2 3">
    <name type="scientific">Sphingopyxis fribergensis</name>
    <dbReference type="NCBI Taxonomy" id="1515612"/>
    <lineage>
        <taxon>Bacteria</taxon>
        <taxon>Pseudomonadati</taxon>
        <taxon>Pseudomonadota</taxon>
        <taxon>Alphaproteobacteria</taxon>
        <taxon>Sphingomonadales</taxon>
        <taxon>Sphingomonadaceae</taxon>
        <taxon>Sphingopyxis</taxon>
    </lineage>
</organism>
<dbReference type="EMBL" id="CP009122">
    <property type="protein sequence ID" value="AJA07433.1"/>
    <property type="molecule type" value="Genomic_DNA"/>
</dbReference>
<dbReference type="GO" id="GO:0003677">
    <property type="term" value="F:DNA binding"/>
    <property type="evidence" value="ECO:0007669"/>
    <property type="project" value="InterPro"/>
</dbReference>
<gene>
    <name evidence="2" type="ORF">SKP52_02490</name>
</gene>
<dbReference type="Pfam" id="PF10073">
    <property type="entry name" value="GapR_DNA-bd"/>
    <property type="match status" value="1"/>
</dbReference>